<sequence length="777" mass="87004">MGDNLSEFPGVKDLLQLWSNDNGDMMMMDGMRSPIVRRQDRVDTAYDEEEDDYTPIPIELCSVDAESVDESCDNRSRASQKRRRVSGATGTISSQTGSNIYRDALTVTASAMLYQNRNSEFIDECDVILGDPHTPTIGTNVYRQIRQVYAKRKIKQSDLAIIREQLTQKLKEMMNSTPTPTPTFWYSIKNKSKLKEGSPHRYLKSHIKKGAFGIATDQAVIEDVRNAPKRSRVRKKDSTPLFGLEGSLSHVVSQAKTKCEEWVGANADKELYAKFFKEDLQRLIPWCDSYVQKKTDAETNALHQPDLKQTFLREARVHDIHAKQLDGALVSLVNQLGNDMVERYQLGQQQKVYDDRLREVGSVAASVASSRSGLPPRSRLLPHNCNESSSTGPTIISSDMVSAPGANSMRTLSTGALSNESDTPPHTSYHMPYVRPEDPSGVFTQSLSVRFSKALNVSPKRVRDCDPASVPLELRLRNPSSMDDHSVSSVSKESSAIRSGSCGAFRPIIQTLQHRRENEADEAAARETVLANSDVLHVRPGSPADSSLASEDLLADDSWIVPVPYNNSACSRAKHIDTVRTLDLDSDNSLEGEPTEDLDWNKALANHLKTLEDREARLRKYHPDTAKSYNNLGHIYSKLGNWNEALHYHRMALEVRESVLGKENLDTVRSYSSMGYVFFKKCDWDEALLYYRMALEVQQTVLGKSHGDTAKSHKSIAVVLSKKGAWNEALRHHRMALEAREARLSSRSQNDTPGSFGRVRASWQGRVRSMPSSIAEE</sequence>
<dbReference type="eggNOG" id="KOG1840">
    <property type="taxonomic scope" value="Eukaryota"/>
</dbReference>
<evidence type="ECO:0000313" key="5">
    <source>
        <dbReference type="EMBL" id="EEC46724.1"/>
    </source>
</evidence>
<dbReference type="Pfam" id="PF13424">
    <property type="entry name" value="TPR_12"/>
    <property type="match status" value="1"/>
</dbReference>
<dbReference type="InterPro" id="IPR011990">
    <property type="entry name" value="TPR-like_helical_dom_sf"/>
</dbReference>
<dbReference type="GeneID" id="7202376"/>
<accession>B7G3W6</accession>
<evidence type="ECO:0000313" key="6">
    <source>
        <dbReference type="Proteomes" id="UP000000759"/>
    </source>
</evidence>
<dbReference type="Pfam" id="PF13374">
    <property type="entry name" value="TPR_10"/>
    <property type="match status" value="1"/>
</dbReference>
<dbReference type="InParanoid" id="B7G3W6"/>
<gene>
    <name evidence="5" type="ORF">PHATRDRAFT_47294</name>
</gene>
<organism evidence="5 6">
    <name type="scientific">Phaeodactylum tricornutum (strain CCAP 1055/1)</name>
    <dbReference type="NCBI Taxonomy" id="556484"/>
    <lineage>
        <taxon>Eukaryota</taxon>
        <taxon>Sar</taxon>
        <taxon>Stramenopiles</taxon>
        <taxon>Ochrophyta</taxon>
        <taxon>Bacillariophyta</taxon>
        <taxon>Bacillariophyceae</taxon>
        <taxon>Bacillariophycidae</taxon>
        <taxon>Naviculales</taxon>
        <taxon>Phaeodactylaceae</taxon>
        <taxon>Phaeodactylum</taxon>
    </lineage>
</organism>
<dbReference type="SUPFAM" id="SSF48452">
    <property type="entry name" value="TPR-like"/>
    <property type="match status" value="1"/>
</dbReference>
<dbReference type="PANTHER" id="PTHR45641">
    <property type="entry name" value="TETRATRICOPEPTIDE REPEAT PROTEIN (AFU_ORTHOLOGUE AFUA_6G03870)"/>
    <property type="match status" value="1"/>
</dbReference>
<dbReference type="HOGENOM" id="CLU_350757_0_0_1"/>
<dbReference type="KEGG" id="pti:PHATRDRAFT_47294"/>
<keyword evidence="1" id="KW-0677">Repeat</keyword>
<evidence type="ECO:0000256" key="4">
    <source>
        <dbReference type="SAM" id="MobiDB-lite"/>
    </source>
</evidence>
<feature type="region of interest" description="Disordered" evidence="4">
    <location>
        <begin position="69"/>
        <end position="93"/>
    </location>
</feature>
<keyword evidence="2 3" id="KW-0802">TPR repeat</keyword>
<evidence type="ECO:0000256" key="3">
    <source>
        <dbReference type="PROSITE-ProRule" id="PRU00339"/>
    </source>
</evidence>
<evidence type="ECO:0000256" key="1">
    <source>
        <dbReference type="ARBA" id="ARBA00022737"/>
    </source>
</evidence>
<dbReference type="STRING" id="556484.B7G3W6"/>
<dbReference type="PANTHER" id="PTHR45641:SF19">
    <property type="entry name" value="NEPHROCYSTIN-3"/>
    <property type="match status" value="1"/>
</dbReference>
<feature type="repeat" description="TPR" evidence="3">
    <location>
        <begin position="668"/>
        <end position="701"/>
    </location>
</feature>
<dbReference type="PROSITE" id="PS50005">
    <property type="entry name" value="TPR"/>
    <property type="match status" value="2"/>
</dbReference>
<proteinExistence type="predicted"/>
<feature type="compositionally biased region" description="Polar residues" evidence="4">
    <location>
        <begin position="410"/>
        <end position="426"/>
    </location>
</feature>
<reference evidence="5 6" key="1">
    <citation type="journal article" date="2008" name="Nature">
        <title>The Phaeodactylum genome reveals the evolutionary history of diatom genomes.</title>
        <authorList>
            <person name="Bowler C."/>
            <person name="Allen A.E."/>
            <person name="Badger J.H."/>
            <person name="Grimwood J."/>
            <person name="Jabbari K."/>
            <person name="Kuo A."/>
            <person name="Maheswari U."/>
            <person name="Martens C."/>
            <person name="Maumus F."/>
            <person name="Otillar R.P."/>
            <person name="Rayko E."/>
            <person name="Salamov A."/>
            <person name="Vandepoele K."/>
            <person name="Beszteri B."/>
            <person name="Gruber A."/>
            <person name="Heijde M."/>
            <person name="Katinka M."/>
            <person name="Mock T."/>
            <person name="Valentin K."/>
            <person name="Verret F."/>
            <person name="Berges J.A."/>
            <person name="Brownlee C."/>
            <person name="Cadoret J.P."/>
            <person name="Chiovitti A."/>
            <person name="Choi C.J."/>
            <person name="Coesel S."/>
            <person name="De Martino A."/>
            <person name="Detter J.C."/>
            <person name="Durkin C."/>
            <person name="Falciatore A."/>
            <person name="Fournet J."/>
            <person name="Haruta M."/>
            <person name="Huysman M.J."/>
            <person name="Jenkins B.D."/>
            <person name="Jiroutova K."/>
            <person name="Jorgensen R.E."/>
            <person name="Joubert Y."/>
            <person name="Kaplan A."/>
            <person name="Kroger N."/>
            <person name="Kroth P.G."/>
            <person name="La Roche J."/>
            <person name="Lindquist E."/>
            <person name="Lommer M."/>
            <person name="Martin-Jezequel V."/>
            <person name="Lopez P.J."/>
            <person name="Lucas S."/>
            <person name="Mangogna M."/>
            <person name="McGinnis K."/>
            <person name="Medlin L.K."/>
            <person name="Montsant A."/>
            <person name="Oudot-Le Secq M.P."/>
            <person name="Napoli C."/>
            <person name="Obornik M."/>
            <person name="Parker M.S."/>
            <person name="Petit J.L."/>
            <person name="Porcel B.M."/>
            <person name="Poulsen N."/>
            <person name="Robison M."/>
            <person name="Rychlewski L."/>
            <person name="Rynearson T.A."/>
            <person name="Schmutz J."/>
            <person name="Shapiro H."/>
            <person name="Siaut M."/>
            <person name="Stanley M."/>
            <person name="Sussman M.R."/>
            <person name="Taylor A.R."/>
            <person name="Vardi A."/>
            <person name="von Dassow P."/>
            <person name="Vyverman W."/>
            <person name="Willis A."/>
            <person name="Wyrwicz L.S."/>
            <person name="Rokhsar D.S."/>
            <person name="Weissenbach J."/>
            <person name="Armbrust E.V."/>
            <person name="Green B.R."/>
            <person name="Van de Peer Y."/>
            <person name="Grigoriev I.V."/>
        </authorList>
    </citation>
    <scope>NUCLEOTIDE SEQUENCE [LARGE SCALE GENOMIC DNA]</scope>
    <source>
        <strain evidence="5 6">CCAP 1055/1</strain>
    </source>
</reference>
<feature type="region of interest" description="Disordered" evidence="4">
    <location>
        <begin position="368"/>
        <end position="395"/>
    </location>
</feature>
<dbReference type="EMBL" id="CM000615">
    <property type="protein sequence ID" value="EEC46724.1"/>
    <property type="molecule type" value="Genomic_DNA"/>
</dbReference>
<name>B7G3W6_PHATC</name>
<dbReference type="AlphaFoldDB" id="B7G3W6"/>
<dbReference type="SMART" id="SM00028">
    <property type="entry name" value="TPR"/>
    <property type="match status" value="3"/>
</dbReference>
<dbReference type="Proteomes" id="UP000000759">
    <property type="component" value="Chromosome 13"/>
</dbReference>
<dbReference type="Gene3D" id="1.25.40.10">
    <property type="entry name" value="Tetratricopeptide repeat domain"/>
    <property type="match status" value="1"/>
</dbReference>
<feature type="compositionally biased region" description="Polar residues" evidence="4">
    <location>
        <begin position="385"/>
        <end position="395"/>
    </location>
</feature>
<dbReference type="RefSeq" id="XP_002181510.1">
    <property type="nucleotide sequence ID" value="XM_002181474.1"/>
</dbReference>
<feature type="region of interest" description="Disordered" evidence="4">
    <location>
        <begin position="410"/>
        <end position="429"/>
    </location>
</feature>
<dbReference type="OrthoDB" id="39271at2759"/>
<dbReference type="PROSITE" id="PS50293">
    <property type="entry name" value="TPR_REGION"/>
    <property type="match status" value="1"/>
</dbReference>
<dbReference type="PaxDb" id="2850-Phatr47294"/>
<reference evidence="6" key="2">
    <citation type="submission" date="2008-08" db="EMBL/GenBank/DDBJ databases">
        <authorList>
            <consortium name="Diatom Consortium"/>
            <person name="Grigoriev I."/>
            <person name="Grimwood J."/>
            <person name="Kuo A."/>
            <person name="Otillar R.P."/>
            <person name="Salamov A."/>
            <person name="Detter J.C."/>
            <person name="Lindquist E."/>
            <person name="Shapiro H."/>
            <person name="Lucas S."/>
            <person name="Glavina del Rio T."/>
            <person name="Pitluck S."/>
            <person name="Rokhsar D."/>
            <person name="Bowler C."/>
        </authorList>
    </citation>
    <scope>GENOME REANNOTATION</scope>
    <source>
        <strain evidence="6">CCAP 1055/1</strain>
    </source>
</reference>
<dbReference type="InterPro" id="IPR019734">
    <property type="entry name" value="TPR_rpt"/>
</dbReference>
<feature type="compositionally biased region" description="Low complexity" evidence="4">
    <location>
        <begin position="368"/>
        <end position="382"/>
    </location>
</feature>
<protein>
    <recommendedName>
        <fullName evidence="7">Kinesin light chain</fullName>
    </recommendedName>
</protein>
<keyword evidence="6" id="KW-1185">Reference proteome</keyword>
<evidence type="ECO:0000256" key="2">
    <source>
        <dbReference type="ARBA" id="ARBA00022803"/>
    </source>
</evidence>
<evidence type="ECO:0008006" key="7">
    <source>
        <dbReference type="Google" id="ProtNLM"/>
    </source>
</evidence>
<feature type="repeat" description="TPR" evidence="3">
    <location>
        <begin position="626"/>
        <end position="659"/>
    </location>
</feature>